<feature type="signal peptide" evidence="1">
    <location>
        <begin position="1"/>
        <end position="19"/>
    </location>
</feature>
<keyword evidence="1" id="KW-0732">Signal</keyword>
<organism evidence="2 3">
    <name type="scientific">Discostella pseudostelligera</name>
    <dbReference type="NCBI Taxonomy" id="259834"/>
    <lineage>
        <taxon>Eukaryota</taxon>
        <taxon>Sar</taxon>
        <taxon>Stramenopiles</taxon>
        <taxon>Ochrophyta</taxon>
        <taxon>Bacillariophyta</taxon>
        <taxon>Coscinodiscophyceae</taxon>
        <taxon>Thalassiosirophycidae</taxon>
        <taxon>Stephanodiscales</taxon>
        <taxon>Stephanodiscaceae</taxon>
        <taxon>Discostella</taxon>
    </lineage>
</organism>
<evidence type="ECO:0000313" key="2">
    <source>
        <dbReference type="EMBL" id="KAL3764705.1"/>
    </source>
</evidence>
<name>A0ABD3MKX7_9STRA</name>
<dbReference type="PROSITE" id="PS51257">
    <property type="entry name" value="PROKAR_LIPOPROTEIN"/>
    <property type="match status" value="1"/>
</dbReference>
<sequence length="488" mass="55048">MACMAIRAAMATIIGSVACTCPPGMVYGRKKQTNVRAGKGCCVIVLNKVFSQALIIPNYKSDDGTPVTIDAFPANHPFILPICMMKEHVDSPHVRATPIANTENTGGRSMPASCCVTQPNVNHNTNECVKDVHGCDGDKEDEEVCGYLDFVADMEGGDVEDANGDFTDDNIDFTNDDIDRLCSALFDSDKAQPGYSEIASMRCCTEEAFFVRYPVKLKELEERMKNSGLSDEAIQRQRYFNMQLFRDCVDRSVPPPKMLYWRVRAVYATYGPLIDSKTKAPLFNARAWSKADNLLKEILEGYYSDPPGIKLYCVRLREDGTIMRNKIGHYDTWLVDLLQILVMKNHGLKIYPDLSNTSEYVSTDESFDSIALHSCRLDKAVRDRYAELDKNIIKLTSDQQYLCRVMGTLMPFLPFSGEEEYKAYAKFVIGDIIPKDDEDAAIGFCPVVDGTGIFPKLPTHMRTHKDQWERNQRVKESVKELNERMTHC</sequence>
<evidence type="ECO:0000313" key="3">
    <source>
        <dbReference type="Proteomes" id="UP001530293"/>
    </source>
</evidence>
<keyword evidence="3" id="KW-1185">Reference proteome</keyword>
<feature type="chain" id="PRO_5044795609" evidence="1">
    <location>
        <begin position="20"/>
        <end position="488"/>
    </location>
</feature>
<proteinExistence type="predicted"/>
<dbReference type="EMBL" id="JALLBG020000102">
    <property type="protein sequence ID" value="KAL3764705.1"/>
    <property type="molecule type" value="Genomic_DNA"/>
</dbReference>
<accession>A0ABD3MKX7</accession>
<evidence type="ECO:0000256" key="1">
    <source>
        <dbReference type="SAM" id="SignalP"/>
    </source>
</evidence>
<protein>
    <submittedName>
        <fullName evidence="2">Uncharacterized protein</fullName>
    </submittedName>
</protein>
<dbReference type="AlphaFoldDB" id="A0ABD3MKX7"/>
<comment type="caution">
    <text evidence="2">The sequence shown here is derived from an EMBL/GenBank/DDBJ whole genome shotgun (WGS) entry which is preliminary data.</text>
</comment>
<reference evidence="2 3" key="1">
    <citation type="submission" date="2024-10" db="EMBL/GenBank/DDBJ databases">
        <title>Updated reference genomes for cyclostephanoid diatoms.</title>
        <authorList>
            <person name="Roberts W.R."/>
            <person name="Alverson A.J."/>
        </authorList>
    </citation>
    <scope>NUCLEOTIDE SEQUENCE [LARGE SCALE GENOMIC DNA]</scope>
    <source>
        <strain evidence="2 3">AJA232-27</strain>
    </source>
</reference>
<gene>
    <name evidence="2" type="ORF">ACHAWU_001535</name>
</gene>
<dbReference type="Proteomes" id="UP001530293">
    <property type="component" value="Unassembled WGS sequence"/>
</dbReference>